<evidence type="ECO:0000313" key="6">
    <source>
        <dbReference type="RefSeq" id="XP_018818890.1"/>
    </source>
</evidence>
<feature type="compositionally biased region" description="Polar residues" evidence="4">
    <location>
        <begin position="92"/>
        <end position="104"/>
    </location>
</feature>
<dbReference type="RefSeq" id="XP_035541305.1">
    <property type="nucleotide sequence ID" value="XM_035685412.1"/>
</dbReference>
<dbReference type="PANTHER" id="PTHR34224">
    <property type="entry name" value="INTERACTOR OF CONSTITUTIVE ACTIVE ROPS 2, CHLOROPLASTIC-RELATED"/>
    <property type="match status" value="1"/>
</dbReference>
<dbReference type="PANTHER" id="PTHR34224:SF18">
    <property type="entry name" value="INTERACTOR OF CONSTITUTIVE ACTIVE ROPS 3"/>
    <property type="match status" value="1"/>
</dbReference>
<comment type="similarity">
    <text evidence="1">Belongs to the ICR family.</text>
</comment>
<feature type="coiled-coil region" evidence="3">
    <location>
        <begin position="275"/>
        <end position="302"/>
    </location>
</feature>
<feature type="compositionally biased region" description="Basic and acidic residues" evidence="4">
    <location>
        <begin position="81"/>
        <end position="90"/>
    </location>
</feature>
<evidence type="ECO:0000313" key="8">
    <source>
        <dbReference type="RefSeq" id="XP_018818892.1"/>
    </source>
</evidence>
<dbReference type="OrthoDB" id="1932291at2759"/>
<feature type="coiled-coil region" evidence="3">
    <location>
        <begin position="512"/>
        <end position="556"/>
    </location>
</feature>
<evidence type="ECO:0000313" key="9">
    <source>
        <dbReference type="RefSeq" id="XP_018818895.1"/>
    </source>
</evidence>
<dbReference type="Gramene" id="Jr14_12870_p1">
    <property type="protein sequence ID" value="cds.Jr14_12870_p1"/>
    <property type="gene ID" value="Jr14_12870"/>
</dbReference>
<accession>A0A2I4EHM0</accession>
<dbReference type="InterPro" id="IPR029688">
    <property type="entry name" value="ICR"/>
</dbReference>
<keyword evidence="5" id="KW-1185">Reference proteome</keyword>
<dbReference type="RefSeq" id="XP_018818892.1">
    <property type="nucleotide sequence ID" value="XM_018963347.2"/>
</dbReference>
<proteinExistence type="inferred from homology"/>
<feature type="coiled-coil region" evidence="3">
    <location>
        <begin position="333"/>
        <end position="468"/>
    </location>
</feature>
<dbReference type="Proteomes" id="UP000235220">
    <property type="component" value="Chromosome 14"/>
</dbReference>
<feature type="region of interest" description="Disordered" evidence="4">
    <location>
        <begin position="1"/>
        <end position="106"/>
    </location>
</feature>
<evidence type="ECO:0000256" key="3">
    <source>
        <dbReference type="SAM" id="Coils"/>
    </source>
</evidence>
<protein>
    <submittedName>
        <fullName evidence="6 7">Interactor of constitutive active ROPs 3</fullName>
    </submittedName>
</protein>
<sequence length="623" mass="69531">MQTPKARSGSSEVPQKVSPRAVRQLKPAALEIDSASASTQTSKASKDRSPKVIERRSPRSPASEKKRPSRISELESQVSQLREELKKAKDQLSLSESWKQQAQQDAEESKKQLSALSLKLEESQKQLLELSNSGEAGVFNLQEISQEHDRARQYELEAIQKQNSVDSAALASAMNEIQQLKFQLEMVTKSEATQTKQVELANAEMQSLKGNLAETLCLMESMKNQLQDCKESEAHAQAMVTETLLQLETAKNTVEMLRSDSMKAIEAYNSIGSELDQSRARVNLLEGLVRKLEADLKNASGELYQNPSGDEDLELKLVRNHEIEESIDSKAGLHSLKSEVARLRSALESAETKYHEEQIRSTVQIRSAYELMEQIKSGSSLREAELEAELKDTKADVEELKANLMDKETELQGVLEENEGLNSKLGKNHSYQKEYELGKELKKLNEHVADLRANLMDKETELQGIMEENGILKLEVKKREMNGAKVNDEVAAEVEAAKTAQREALVKLGIVMEEADKSNRRAVRVAEQLEAAQSANSEMEAELRKLKVQSDQWRKAAEAAAAMLSAGNNGKLMERTGSLHSNYNPVAGKISSPYSEDTEDDMLKKKNGNMLKKIGVLWKKPQK</sequence>
<dbReference type="RefSeq" id="XP_018818890.1">
    <property type="nucleotide sequence ID" value="XM_018963345.2"/>
</dbReference>
<feature type="region of interest" description="Disordered" evidence="4">
    <location>
        <begin position="573"/>
        <end position="600"/>
    </location>
</feature>
<name>A0A2I4EHM0_JUGRE</name>
<evidence type="ECO:0000256" key="4">
    <source>
        <dbReference type="SAM" id="MobiDB-lite"/>
    </source>
</evidence>
<dbReference type="AlphaFoldDB" id="A0A2I4EHM0"/>
<dbReference type="RefSeq" id="XP_018818895.1">
    <property type="nucleotide sequence ID" value="XM_018963350.2"/>
</dbReference>
<evidence type="ECO:0000313" key="7">
    <source>
        <dbReference type="RefSeq" id="XP_018818891.1"/>
    </source>
</evidence>
<gene>
    <name evidence="6 7 8 9 10 11" type="primary">LOC108989659</name>
</gene>
<feature type="compositionally biased region" description="Polar residues" evidence="4">
    <location>
        <begin position="1"/>
        <end position="13"/>
    </location>
</feature>
<dbReference type="KEGG" id="jre:108989659"/>
<reference evidence="6 7" key="1">
    <citation type="submission" date="2025-04" db="UniProtKB">
        <authorList>
            <consortium name="RefSeq"/>
        </authorList>
    </citation>
    <scope>IDENTIFICATION</scope>
    <source>
        <tissue evidence="6 7">Leaves</tissue>
    </source>
</reference>
<evidence type="ECO:0000313" key="10">
    <source>
        <dbReference type="RefSeq" id="XP_035541305.1"/>
    </source>
</evidence>
<evidence type="ECO:0000313" key="11">
    <source>
        <dbReference type="RefSeq" id="XP_035541306.1"/>
    </source>
</evidence>
<feature type="coiled-coil region" evidence="3">
    <location>
        <begin position="170"/>
        <end position="225"/>
    </location>
</feature>
<evidence type="ECO:0000256" key="2">
    <source>
        <dbReference type="ARBA" id="ARBA00023054"/>
    </source>
</evidence>
<dbReference type="RefSeq" id="XP_035541306.1">
    <property type="nucleotide sequence ID" value="XM_035685413.1"/>
</dbReference>
<dbReference type="GeneID" id="108989659"/>
<feature type="compositionally biased region" description="Low complexity" evidence="4">
    <location>
        <begin position="34"/>
        <end position="43"/>
    </location>
</feature>
<feature type="compositionally biased region" description="Basic and acidic residues" evidence="4">
    <location>
        <begin position="44"/>
        <end position="73"/>
    </location>
</feature>
<evidence type="ECO:0000256" key="1">
    <source>
        <dbReference type="ARBA" id="ARBA00009778"/>
    </source>
</evidence>
<dbReference type="STRING" id="51240.A0A2I4EHM0"/>
<organism evidence="5 9">
    <name type="scientific">Juglans regia</name>
    <name type="common">English walnut</name>
    <dbReference type="NCBI Taxonomy" id="51240"/>
    <lineage>
        <taxon>Eukaryota</taxon>
        <taxon>Viridiplantae</taxon>
        <taxon>Streptophyta</taxon>
        <taxon>Embryophyta</taxon>
        <taxon>Tracheophyta</taxon>
        <taxon>Spermatophyta</taxon>
        <taxon>Magnoliopsida</taxon>
        <taxon>eudicotyledons</taxon>
        <taxon>Gunneridae</taxon>
        <taxon>Pentapetalae</taxon>
        <taxon>rosids</taxon>
        <taxon>fabids</taxon>
        <taxon>Fagales</taxon>
        <taxon>Juglandaceae</taxon>
        <taxon>Juglans</taxon>
    </lineage>
</organism>
<dbReference type="RefSeq" id="XP_018818891.1">
    <property type="nucleotide sequence ID" value="XM_018963346.2"/>
</dbReference>
<evidence type="ECO:0000313" key="5">
    <source>
        <dbReference type="Proteomes" id="UP000235220"/>
    </source>
</evidence>
<dbReference type="Gramene" id="Jr14_12880_p1">
    <property type="protein sequence ID" value="cds.Jr14_12880_p1"/>
    <property type="gene ID" value="Jr14_12880"/>
</dbReference>
<keyword evidence="2 3" id="KW-0175">Coiled coil</keyword>